<dbReference type="Gene3D" id="1.20.1720.10">
    <property type="entry name" value="Multidrug resistance protein D"/>
    <property type="match status" value="1"/>
</dbReference>
<evidence type="ECO:0000259" key="6">
    <source>
        <dbReference type="PROSITE" id="PS50850"/>
    </source>
</evidence>
<evidence type="ECO:0000256" key="2">
    <source>
        <dbReference type="ARBA" id="ARBA00022692"/>
    </source>
</evidence>
<reference evidence="7" key="1">
    <citation type="journal article" date="2022" name="IScience">
        <title>Evolution of zygomycete secretomes and the origins of terrestrial fungal ecologies.</title>
        <authorList>
            <person name="Chang Y."/>
            <person name="Wang Y."/>
            <person name="Mondo S."/>
            <person name="Ahrendt S."/>
            <person name="Andreopoulos W."/>
            <person name="Barry K."/>
            <person name="Beard J."/>
            <person name="Benny G.L."/>
            <person name="Blankenship S."/>
            <person name="Bonito G."/>
            <person name="Cuomo C."/>
            <person name="Desiro A."/>
            <person name="Gervers K.A."/>
            <person name="Hundley H."/>
            <person name="Kuo A."/>
            <person name="LaButti K."/>
            <person name="Lang B.F."/>
            <person name="Lipzen A."/>
            <person name="O'Donnell K."/>
            <person name="Pangilinan J."/>
            <person name="Reynolds N."/>
            <person name="Sandor L."/>
            <person name="Smith M.E."/>
            <person name="Tsang A."/>
            <person name="Grigoriev I.V."/>
            <person name="Stajich J.E."/>
            <person name="Spatafora J.W."/>
        </authorList>
    </citation>
    <scope>NUCLEOTIDE SEQUENCE</scope>
    <source>
        <strain evidence="7">RSA 2281</strain>
    </source>
</reference>
<dbReference type="SUPFAM" id="SSF103473">
    <property type="entry name" value="MFS general substrate transporter"/>
    <property type="match status" value="1"/>
</dbReference>
<dbReference type="Pfam" id="PF07690">
    <property type="entry name" value="MFS_1"/>
    <property type="match status" value="1"/>
</dbReference>
<proteinExistence type="predicted"/>
<dbReference type="PROSITE" id="PS50850">
    <property type="entry name" value="MFS"/>
    <property type="match status" value="1"/>
</dbReference>
<keyword evidence="4 5" id="KW-0472">Membrane</keyword>
<feature type="transmembrane region" description="Helical" evidence="5">
    <location>
        <begin position="324"/>
        <end position="345"/>
    </location>
</feature>
<sequence>MSEKLPTVQIIREMISPRRKIKGDIDPRTFHPRLKIYALIVICMAGAMGGFSSTVYYPGIPSAGADLHAPPIATSLTTAAYVLSLGIAPIIWGYLSDYYKIRKPLIFASIVIYAISSIICALASCTWVLILFRIIQAIGASSSLAIGGGVISAIYTIEQRGHATAVFFFGRYIGPIVVSRDTTENYQQRSDEGKKEDRKRKPFNFLRPFLLLRFPNILLSSLVGAIAFGSLCVIDTIILILYQRVYGFNGLQIASSVYLKYYSNFLKSKSVTHKNIFPTFIGLSYIGAGIGHILGAVTNGYLSDKLLLHARKKREGVHNIEDRITLNLWPCCLLLMPLGLLLFGWSVEYNMPYWVGILGFGIQTFATSQMYSASTAYLIDTLPGQGASVSAAGNFVYMTFACSLEYYTQHTYICIRIQKKDINTLYSSALVSIPILENVGSGYLSVIIACLGWIAAGMLLINKVYGQHIRQHFNLVLEDEHIK</sequence>
<keyword evidence="8" id="KW-1185">Reference proteome</keyword>
<feature type="domain" description="Major facilitator superfamily (MFS) profile" evidence="6">
    <location>
        <begin position="38"/>
        <end position="483"/>
    </location>
</feature>
<dbReference type="InterPro" id="IPR036259">
    <property type="entry name" value="MFS_trans_sf"/>
</dbReference>
<dbReference type="PANTHER" id="PTHR23502">
    <property type="entry name" value="MAJOR FACILITATOR SUPERFAMILY"/>
    <property type="match status" value="1"/>
</dbReference>
<evidence type="ECO:0000256" key="1">
    <source>
        <dbReference type="ARBA" id="ARBA00004141"/>
    </source>
</evidence>
<evidence type="ECO:0000256" key="3">
    <source>
        <dbReference type="ARBA" id="ARBA00022989"/>
    </source>
</evidence>
<feature type="transmembrane region" description="Helical" evidence="5">
    <location>
        <begin position="36"/>
        <end position="60"/>
    </location>
</feature>
<organism evidence="7 8">
    <name type="scientific">Phascolomyces articulosus</name>
    <dbReference type="NCBI Taxonomy" id="60185"/>
    <lineage>
        <taxon>Eukaryota</taxon>
        <taxon>Fungi</taxon>
        <taxon>Fungi incertae sedis</taxon>
        <taxon>Mucoromycota</taxon>
        <taxon>Mucoromycotina</taxon>
        <taxon>Mucoromycetes</taxon>
        <taxon>Mucorales</taxon>
        <taxon>Lichtheimiaceae</taxon>
        <taxon>Phascolomyces</taxon>
    </lineage>
</organism>
<reference evidence="7" key="2">
    <citation type="submission" date="2023-02" db="EMBL/GenBank/DDBJ databases">
        <authorList>
            <consortium name="DOE Joint Genome Institute"/>
            <person name="Mondo S.J."/>
            <person name="Chang Y."/>
            <person name="Wang Y."/>
            <person name="Ahrendt S."/>
            <person name="Andreopoulos W."/>
            <person name="Barry K."/>
            <person name="Beard J."/>
            <person name="Benny G.L."/>
            <person name="Blankenship S."/>
            <person name="Bonito G."/>
            <person name="Cuomo C."/>
            <person name="Desiro A."/>
            <person name="Gervers K.A."/>
            <person name="Hundley H."/>
            <person name="Kuo A."/>
            <person name="LaButti K."/>
            <person name="Lang B.F."/>
            <person name="Lipzen A."/>
            <person name="O'Donnell K."/>
            <person name="Pangilinan J."/>
            <person name="Reynolds N."/>
            <person name="Sandor L."/>
            <person name="Smith M.W."/>
            <person name="Tsang A."/>
            <person name="Grigoriev I.V."/>
            <person name="Stajich J.E."/>
            <person name="Spatafora J.W."/>
        </authorList>
    </citation>
    <scope>NUCLEOTIDE SEQUENCE</scope>
    <source>
        <strain evidence="7">RSA 2281</strain>
    </source>
</reference>
<evidence type="ECO:0000256" key="4">
    <source>
        <dbReference type="ARBA" id="ARBA00023136"/>
    </source>
</evidence>
<gene>
    <name evidence="7" type="ORF">BDA99DRAFT_534884</name>
</gene>
<feature type="transmembrane region" description="Helical" evidence="5">
    <location>
        <begin position="138"/>
        <end position="157"/>
    </location>
</feature>
<feature type="transmembrane region" description="Helical" evidence="5">
    <location>
        <begin position="107"/>
        <end position="132"/>
    </location>
</feature>
<evidence type="ECO:0000256" key="5">
    <source>
        <dbReference type="SAM" id="Phobius"/>
    </source>
</evidence>
<dbReference type="Gene3D" id="1.20.1250.20">
    <property type="entry name" value="MFS general substrate transporter like domains"/>
    <property type="match status" value="1"/>
</dbReference>
<keyword evidence="2 5" id="KW-0812">Transmembrane</keyword>
<dbReference type="PANTHER" id="PTHR23502:SF5">
    <property type="entry name" value="QUINIDINE RESISTANCE PROTEIN 3"/>
    <property type="match status" value="1"/>
</dbReference>
<keyword evidence="3 5" id="KW-1133">Transmembrane helix</keyword>
<name>A0AAD5PIG5_9FUNG</name>
<comment type="caution">
    <text evidence="7">The sequence shown here is derived from an EMBL/GenBank/DDBJ whole genome shotgun (WGS) entry which is preliminary data.</text>
</comment>
<feature type="transmembrane region" description="Helical" evidence="5">
    <location>
        <begin position="72"/>
        <end position="95"/>
    </location>
</feature>
<dbReference type="AlphaFoldDB" id="A0AAD5PIG5"/>
<accession>A0AAD5PIG5</accession>
<dbReference type="InterPro" id="IPR011701">
    <property type="entry name" value="MFS"/>
</dbReference>
<dbReference type="InterPro" id="IPR020846">
    <property type="entry name" value="MFS_dom"/>
</dbReference>
<dbReference type="GO" id="GO:0022857">
    <property type="term" value="F:transmembrane transporter activity"/>
    <property type="evidence" value="ECO:0007669"/>
    <property type="project" value="InterPro"/>
</dbReference>
<dbReference type="Proteomes" id="UP001209540">
    <property type="component" value="Unassembled WGS sequence"/>
</dbReference>
<feature type="transmembrane region" description="Helical" evidence="5">
    <location>
        <begin position="217"/>
        <end position="242"/>
    </location>
</feature>
<protein>
    <submittedName>
        <fullName evidence="7">Major facilitator superfamily domain-containing protein</fullName>
    </submittedName>
</protein>
<dbReference type="EMBL" id="JAIXMP010000007">
    <property type="protein sequence ID" value="KAI9270781.1"/>
    <property type="molecule type" value="Genomic_DNA"/>
</dbReference>
<evidence type="ECO:0000313" key="7">
    <source>
        <dbReference type="EMBL" id="KAI9270781.1"/>
    </source>
</evidence>
<feature type="transmembrane region" description="Helical" evidence="5">
    <location>
        <begin position="276"/>
        <end position="303"/>
    </location>
</feature>
<dbReference type="GO" id="GO:0005886">
    <property type="term" value="C:plasma membrane"/>
    <property type="evidence" value="ECO:0007669"/>
    <property type="project" value="TreeGrafter"/>
</dbReference>
<evidence type="ECO:0000313" key="8">
    <source>
        <dbReference type="Proteomes" id="UP001209540"/>
    </source>
</evidence>
<feature type="transmembrane region" description="Helical" evidence="5">
    <location>
        <begin position="442"/>
        <end position="461"/>
    </location>
</feature>
<comment type="subcellular location">
    <subcellularLocation>
        <location evidence="1">Membrane</location>
        <topology evidence="1">Multi-pass membrane protein</topology>
    </subcellularLocation>
</comment>